<dbReference type="RefSeq" id="XP_018746792.1">
    <property type="nucleotide sequence ID" value="XM_018904261.1"/>
</dbReference>
<gene>
    <name evidence="1" type="ORF">FVEG_15154</name>
</gene>
<reference evidence="1 2" key="1">
    <citation type="journal article" date="2010" name="Nature">
        <title>Comparative genomics reveals mobile pathogenicity chromosomes in Fusarium.</title>
        <authorList>
            <person name="Ma L.J."/>
            <person name="van der Does H.C."/>
            <person name="Borkovich K.A."/>
            <person name="Coleman J.J."/>
            <person name="Daboussi M.J."/>
            <person name="Di Pietro A."/>
            <person name="Dufresne M."/>
            <person name="Freitag M."/>
            <person name="Grabherr M."/>
            <person name="Henrissat B."/>
            <person name="Houterman P.M."/>
            <person name="Kang S."/>
            <person name="Shim W.B."/>
            <person name="Woloshuk C."/>
            <person name="Xie X."/>
            <person name="Xu J.R."/>
            <person name="Antoniw J."/>
            <person name="Baker S.E."/>
            <person name="Bluhm B.H."/>
            <person name="Breakspear A."/>
            <person name="Brown D.W."/>
            <person name="Butchko R.A."/>
            <person name="Chapman S."/>
            <person name="Coulson R."/>
            <person name="Coutinho P.M."/>
            <person name="Danchin E.G."/>
            <person name="Diener A."/>
            <person name="Gale L.R."/>
            <person name="Gardiner D.M."/>
            <person name="Goff S."/>
            <person name="Hammond-Kosack K.E."/>
            <person name="Hilburn K."/>
            <person name="Hua-Van A."/>
            <person name="Jonkers W."/>
            <person name="Kazan K."/>
            <person name="Kodira C.D."/>
            <person name="Koehrsen M."/>
            <person name="Kumar L."/>
            <person name="Lee Y.H."/>
            <person name="Li L."/>
            <person name="Manners J.M."/>
            <person name="Miranda-Saavedra D."/>
            <person name="Mukherjee M."/>
            <person name="Park G."/>
            <person name="Park J."/>
            <person name="Park S.Y."/>
            <person name="Proctor R.H."/>
            <person name="Regev A."/>
            <person name="Ruiz-Roldan M.C."/>
            <person name="Sain D."/>
            <person name="Sakthikumar S."/>
            <person name="Sykes S."/>
            <person name="Schwartz D.C."/>
            <person name="Turgeon B.G."/>
            <person name="Wapinski I."/>
            <person name="Yoder O."/>
            <person name="Young S."/>
            <person name="Zeng Q."/>
            <person name="Zhou S."/>
            <person name="Galagan J."/>
            <person name="Cuomo C.A."/>
            <person name="Kistler H.C."/>
            <person name="Rep M."/>
        </authorList>
    </citation>
    <scope>NUCLEOTIDE SEQUENCE [LARGE SCALE GENOMIC DNA]</scope>
    <source>
        <strain evidence="1">7600</strain>
        <strain evidence="2">M3125 / FGSC 7600</strain>
    </source>
</reference>
<dbReference type="GeneID" id="30072030"/>
<organism evidence="1 2">
    <name type="scientific">Gibberella moniliformis (strain M3125 / FGSC 7600)</name>
    <name type="common">Maize ear and stalk rot fungus</name>
    <name type="synonym">Fusarium verticillioides</name>
    <dbReference type="NCBI Taxonomy" id="334819"/>
    <lineage>
        <taxon>Eukaryota</taxon>
        <taxon>Fungi</taxon>
        <taxon>Dikarya</taxon>
        <taxon>Ascomycota</taxon>
        <taxon>Pezizomycotina</taxon>
        <taxon>Sordariomycetes</taxon>
        <taxon>Hypocreomycetidae</taxon>
        <taxon>Hypocreales</taxon>
        <taxon>Nectriaceae</taxon>
        <taxon>Fusarium</taxon>
        <taxon>Fusarium fujikuroi species complex</taxon>
    </lineage>
</organism>
<protein>
    <submittedName>
        <fullName evidence="1">Uncharacterized protein</fullName>
    </submittedName>
</protein>
<proteinExistence type="predicted"/>
<reference evidence="1" key="2">
    <citation type="submission" date="2013-11" db="EMBL/GenBank/DDBJ databases">
        <authorList>
            <consortium name="The Broad Institute Genome Sequencing Platform"/>
            <person name="Ma L.-J."/>
            <person name="Corby-Kistler H."/>
            <person name="Broz K."/>
            <person name="Gale L.R."/>
            <person name="Jonkers W."/>
            <person name="O'Donnell K."/>
            <person name="Ploetz R."/>
            <person name="Steinberg C."/>
            <person name="Schwartz D.C."/>
            <person name="VanEtten H."/>
            <person name="Zhou S."/>
            <person name="Young S.K."/>
            <person name="Zeng Q."/>
            <person name="Gargeya S."/>
            <person name="Fitzgerald M."/>
            <person name="Abouelleil A."/>
            <person name="Alvarado L."/>
            <person name="Chapman S.B."/>
            <person name="Gainer-Dewar J."/>
            <person name="Goldberg J."/>
            <person name="Griggs A."/>
            <person name="Gujja S."/>
            <person name="Hansen M."/>
            <person name="Howarth C."/>
            <person name="Imamovic A."/>
            <person name="Ireland A."/>
            <person name="Larimer J."/>
            <person name="McCowan C."/>
            <person name="Murphy C."/>
            <person name="Pearson M."/>
            <person name="Poon T.W."/>
            <person name="Priest M."/>
            <person name="Roberts A."/>
            <person name="Saif S."/>
            <person name="Shea T."/>
            <person name="Sykes S."/>
            <person name="Wortman J."/>
            <person name="Nusbaum C."/>
            <person name="Birren B."/>
        </authorList>
    </citation>
    <scope>NUCLEOTIDE SEQUENCE</scope>
    <source>
        <strain evidence="1">7600</strain>
    </source>
</reference>
<evidence type="ECO:0000313" key="2">
    <source>
        <dbReference type="Proteomes" id="UP000009096"/>
    </source>
</evidence>
<evidence type="ECO:0000313" key="1">
    <source>
        <dbReference type="EMBL" id="EWG40600.1"/>
    </source>
</evidence>
<name>W7LZ78_GIBM7</name>
<dbReference type="KEGG" id="fvr:FVEG_15154"/>
<dbReference type="RefSeq" id="XP_018746791.1">
    <property type="nucleotide sequence ID" value="XM_018904260.1"/>
</dbReference>
<keyword evidence="2" id="KW-1185">Reference proteome</keyword>
<dbReference type="EMBL" id="DS022244">
    <property type="protein sequence ID" value="EWG40600.1"/>
    <property type="molecule type" value="Genomic_DNA"/>
</dbReference>
<accession>W7LZ78</accession>
<dbReference type="Proteomes" id="UP000009096">
    <property type="component" value="Chromosome 5"/>
</dbReference>
<dbReference type="AlphaFoldDB" id="W7LZ78"/>
<dbReference type="EMBL" id="DS022244">
    <property type="protein sequence ID" value="EWG40601.1"/>
    <property type="molecule type" value="Genomic_DNA"/>
</dbReference>
<dbReference type="VEuPathDB" id="FungiDB:FVEG_15154"/>
<sequence length="165" mass="18608">MSQRLALIVSGIPRAIINFGPGLRTAFGRNALNCTFVHHHVAPDLFGLVFGSYPSLPPSMTIMDWQQLSYGSSNTTTVFMALRLLDLSRRLSAPSQTHLWHHLYGMDPGSLQPETRHRFHRVLFCGKINRNLGEIDAEACAQQPVWLALDHHEGHTEQQRCLEAR</sequence>